<dbReference type="SUPFAM" id="SSF56436">
    <property type="entry name" value="C-type lectin-like"/>
    <property type="match status" value="2"/>
</dbReference>
<sequence>SLVSQTKEISLTTFSFVGASVISQHVILQYHFVKEEKTWGKAQNYCRAHYQDLISIHSAQQMETIRSISGVNNEDAIWIGLRRNAGVKQWLWSNGDPVNTSMSDTNNNEKNCVAIKTNTKWQGEDCSKVNHFICMKENKTSGQREYHISSEERSWFEALEICRRDYTDLTSIHSPEQLQEIQSKIDLSAWLVWIGLQRNTDSNTWLWSSGDPVNFTNWYPEQPNNAHGSQHCAEILSNSSRWHDTSCTENRSFVCFSGKD</sequence>
<dbReference type="OMA" id="NEDAIWI"/>
<dbReference type="GeneTree" id="ENSGT01150000286973"/>
<dbReference type="InterPro" id="IPR016186">
    <property type="entry name" value="C-type_lectin-like/link_sf"/>
</dbReference>
<organism evidence="3 4">
    <name type="scientific">Latimeria chalumnae</name>
    <name type="common">Coelacanth</name>
    <dbReference type="NCBI Taxonomy" id="7897"/>
    <lineage>
        <taxon>Eukaryota</taxon>
        <taxon>Metazoa</taxon>
        <taxon>Chordata</taxon>
        <taxon>Craniata</taxon>
        <taxon>Vertebrata</taxon>
        <taxon>Euteleostomi</taxon>
        <taxon>Coelacanthiformes</taxon>
        <taxon>Coelacanthidae</taxon>
        <taxon>Latimeria</taxon>
    </lineage>
</organism>
<dbReference type="Proteomes" id="UP000008672">
    <property type="component" value="Unassembled WGS sequence"/>
</dbReference>
<dbReference type="Ensembl" id="ENSLACT00000002661.1">
    <property type="protein sequence ID" value="ENSLACP00000002640.1"/>
    <property type="gene ID" value="ENSLACG00000002361.1"/>
</dbReference>
<dbReference type="InterPro" id="IPR001304">
    <property type="entry name" value="C-type_lectin-like"/>
</dbReference>
<keyword evidence="4" id="KW-1185">Reference proteome</keyword>
<dbReference type="CDD" id="cd00037">
    <property type="entry name" value="CLECT"/>
    <property type="match status" value="1"/>
</dbReference>
<evidence type="ECO:0000259" key="2">
    <source>
        <dbReference type="PROSITE" id="PS50041"/>
    </source>
</evidence>
<reference evidence="3" key="3">
    <citation type="submission" date="2025-09" db="UniProtKB">
        <authorList>
            <consortium name="Ensembl"/>
        </authorList>
    </citation>
    <scope>IDENTIFICATION</scope>
</reference>
<reference evidence="4" key="1">
    <citation type="submission" date="2011-08" db="EMBL/GenBank/DDBJ databases">
        <title>The draft genome of Latimeria chalumnae.</title>
        <authorList>
            <person name="Di Palma F."/>
            <person name="Alfoldi J."/>
            <person name="Johnson J."/>
            <person name="Berlin A."/>
            <person name="Gnerre S."/>
            <person name="Jaffe D."/>
            <person name="MacCallum I."/>
            <person name="Young S."/>
            <person name="Walker B.J."/>
            <person name="Lander E."/>
            <person name="Lindblad-Toh K."/>
        </authorList>
    </citation>
    <scope>NUCLEOTIDE SEQUENCE [LARGE SCALE GENOMIC DNA]</scope>
    <source>
        <strain evidence="4">Wild caught</strain>
    </source>
</reference>
<dbReference type="Gene3D" id="3.10.100.10">
    <property type="entry name" value="Mannose-Binding Protein A, subunit A"/>
    <property type="match status" value="2"/>
</dbReference>
<dbReference type="Pfam" id="PF00059">
    <property type="entry name" value="Lectin_C"/>
    <property type="match status" value="2"/>
</dbReference>
<dbReference type="EMBL" id="AFYH01264508">
    <property type="status" value="NOT_ANNOTATED_CDS"/>
    <property type="molecule type" value="Genomic_DNA"/>
</dbReference>
<feature type="domain" description="C-type lectin" evidence="2">
    <location>
        <begin position="30"/>
        <end position="135"/>
    </location>
</feature>
<accession>H2ZZ19</accession>
<dbReference type="EMBL" id="AFYH01264507">
    <property type="status" value="NOT_ANNOTATED_CDS"/>
    <property type="molecule type" value="Genomic_DNA"/>
</dbReference>
<proteinExistence type="predicted"/>
<dbReference type="AlphaFoldDB" id="H2ZZ19"/>
<dbReference type="InterPro" id="IPR016187">
    <property type="entry name" value="CTDL_fold"/>
</dbReference>
<dbReference type="SMART" id="SM00034">
    <property type="entry name" value="CLECT"/>
    <property type="match status" value="2"/>
</dbReference>
<keyword evidence="1" id="KW-1015">Disulfide bond</keyword>
<dbReference type="InterPro" id="IPR018378">
    <property type="entry name" value="C-type_lectin_CS"/>
</dbReference>
<evidence type="ECO:0000313" key="4">
    <source>
        <dbReference type="Proteomes" id="UP000008672"/>
    </source>
</evidence>
<evidence type="ECO:0000256" key="1">
    <source>
        <dbReference type="ARBA" id="ARBA00023157"/>
    </source>
</evidence>
<protein>
    <recommendedName>
        <fullName evidence="2">C-type lectin domain-containing protein</fullName>
    </recommendedName>
</protein>
<dbReference type="eggNOG" id="KOG4297">
    <property type="taxonomic scope" value="Eukaryota"/>
</dbReference>
<feature type="domain" description="C-type lectin" evidence="2">
    <location>
        <begin position="141"/>
        <end position="256"/>
    </location>
</feature>
<dbReference type="InParanoid" id="H2ZZ19"/>
<dbReference type="PANTHER" id="PTHR45784">
    <property type="entry name" value="C-TYPE LECTIN DOMAIN FAMILY 20 MEMBER A-RELATED"/>
    <property type="match status" value="1"/>
</dbReference>
<dbReference type="PANTHER" id="PTHR45784:SF5">
    <property type="entry name" value="C-TYPE LECTIN DOMAIN FAMILY 20 MEMBER A-RELATED"/>
    <property type="match status" value="1"/>
</dbReference>
<reference evidence="3" key="2">
    <citation type="submission" date="2025-08" db="UniProtKB">
        <authorList>
            <consortium name="Ensembl"/>
        </authorList>
    </citation>
    <scope>IDENTIFICATION</scope>
</reference>
<name>H2ZZ19_LATCH</name>
<dbReference type="HOGENOM" id="CLU_061186_2_0_1"/>
<dbReference type="PROSITE" id="PS50041">
    <property type="entry name" value="C_TYPE_LECTIN_2"/>
    <property type="match status" value="2"/>
</dbReference>
<evidence type="ECO:0000313" key="3">
    <source>
        <dbReference type="Ensembl" id="ENSLACP00000002640.1"/>
    </source>
</evidence>
<dbReference type="PROSITE" id="PS00615">
    <property type="entry name" value="C_TYPE_LECTIN_1"/>
    <property type="match status" value="1"/>
</dbReference>